<protein>
    <submittedName>
        <fullName evidence="1">Uncharacterized protein</fullName>
    </submittedName>
</protein>
<dbReference type="AlphaFoldDB" id="A0AAE6YIS4"/>
<organism evidence="1 2">
    <name type="scientific">Allofrancisella inopinata</name>
    <dbReference type="NCBI Taxonomy" id="1085647"/>
    <lineage>
        <taxon>Bacteria</taxon>
        <taxon>Pseudomonadati</taxon>
        <taxon>Pseudomonadota</taxon>
        <taxon>Gammaproteobacteria</taxon>
        <taxon>Thiotrichales</taxon>
        <taxon>Francisellaceae</taxon>
        <taxon>Allofrancisella</taxon>
    </lineage>
</organism>
<name>A0AAE6YIS4_9GAMM</name>
<sequence>MIDSDELLAIGAALVQTVRSKIKYSENIDNLYRGYKKSDFYKHKWKKIEQIRTLDLPYTPQRSQVYLKNGVGFCDTLSLAILHIAQGLEEIKIGTFYLSLMAIYKKHTFLIAHNSLSLANNAAREWTKYKKSLRELKQDDELKNAVIIDPWIYKATKLSNLRGHLEHAVLYDVLDYYRGNVMYIGQQLEINTSSSIIKIDKQYIDTFQECYKIQKEKLENKRDSFAQGRRFSSVRRSLECNIQKYQQLISLRDFFVRLKKKSSGWYTKNHSNRKGQAINSVINYLQTCIDNYCFPSQYDLEHIFRSTLTICAIVRGKDLPNQLSKNNIKMTKTAKGIFSIDVVPNNKLAFESGGLSLDWVREARKIGSDRSKYMVFLNKLEGWNPDFNVSKLYTNKENYYKLVEEAIAPSQ</sequence>
<dbReference type="KEGG" id="aii:E4K63_04985"/>
<proteinExistence type="predicted"/>
<accession>A0AAE6YIS4</accession>
<dbReference type="EMBL" id="CP038241">
    <property type="protein sequence ID" value="QIV96217.1"/>
    <property type="molecule type" value="Genomic_DNA"/>
</dbReference>
<evidence type="ECO:0000313" key="1">
    <source>
        <dbReference type="EMBL" id="QIV96217.1"/>
    </source>
</evidence>
<dbReference type="Proteomes" id="UP000502004">
    <property type="component" value="Chromosome"/>
</dbReference>
<reference evidence="1 2" key="1">
    <citation type="submission" date="2019-03" db="EMBL/GenBank/DDBJ databases">
        <title>Complete Genome Sequence of Allofrancisella inopinata Strain SYSU YG23 Isolated from Water-Cooling Systems in China.</title>
        <authorList>
            <person name="Ohrman C."/>
            <person name="Uneklint I."/>
            <person name="Sjodin A."/>
        </authorList>
    </citation>
    <scope>NUCLEOTIDE SEQUENCE [LARGE SCALE GENOMIC DNA]</scope>
    <source>
        <strain evidence="1 2">SYSU YG23</strain>
    </source>
</reference>
<gene>
    <name evidence="1" type="ORF">E4K63_04985</name>
</gene>
<dbReference type="RefSeq" id="WP_133940321.1">
    <property type="nucleotide sequence ID" value="NZ_CP038241.1"/>
</dbReference>
<keyword evidence="2" id="KW-1185">Reference proteome</keyword>
<evidence type="ECO:0000313" key="2">
    <source>
        <dbReference type="Proteomes" id="UP000502004"/>
    </source>
</evidence>